<dbReference type="InterPro" id="IPR009880">
    <property type="entry name" value="Glyoxal_oxidase_N"/>
</dbReference>
<gene>
    <name evidence="2" type="ORF">GJ744_008204</name>
</gene>
<reference evidence="2" key="1">
    <citation type="submission" date="2020-02" db="EMBL/GenBank/DDBJ databases">
        <authorList>
            <person name="Palmer J.M."/>
        </authorList>
    </citation>
    <scope>NUCLEOTIDE SEQUENCE</scope>
    <source>
        <strain evidence="2">EPUS1.4</strain>
        <tissue evidence="2">Thallus</tissue>
    </source>
</reference>
<comment type="caution">
    <text evidence="2">The sequence shown here is derived from an EMBL/GenBank/DDBJ whole genome shotgun (WGS) entry which is preliminary data.</text>
</comment>
<dbReference type="PANTHER" id="PTHR32208:SF21">
    <property type="entry name" value="LOW QUALITY PROTEIN: ALDEHYDE OXIDASE GLOX-LIKE"/>
    <property type="match status" value="1"/>
</dbReference>
<feature type="domain" description="Glyoxal oxidase N-terminal" evidence="1">
    <location>
        <begin position="3"/>
        <end position="97"/>
    </location>
</feature>
<dbReference type="PANTHER" id="PTHR32208">
    <property type="entry name" value="SECRETED PROTEIN-RELATED"/>
    <property type="match status" value="1"/>
</dbReference>
<keyword evidence="3" id="KW-1185">Reference proteome</keyword>
<accession>A0A8H7AHP0</accession>
<dbReference type="Proteomes" id="UP000606974">
    <property type="component" value="Unassembled WGS sequence"/>
</dbReference>
<dbReference type="InterPro" id="IPR037293">
    <property type="entry name" value="Gal_Oxidase_central_sf"/>
</dbReference>
<evidence type="ECO:0000313" key="2">
    <source>
        <dbReference type="EMBL" id="KAF7509310.1"/>
    </source>
</evidence>
<dbReference type="OrthoDB" id="2019572at2759"/>
<protein>
    <recommendedName>
        <fullName evidence="1">Glyoxal oxidase N-terminal domain-containing protein</fullName>
    </recommendedName>
</protein>
<dbReference type="Pfam" id="PF07250">
    <property type="entry name" value="Glyoxal_oxid_N"/>
    <property type="match status" value="1"/>
</dbReference>
<evidence type="ECO:0000259" key="1">
    <source>
        <dbReference type="Pfam" id="PF07250"/>
    </source>
</evidence>
<sequence length="103" mass="11064">MYRTYPNIGGSVLLPLSPDNNYEPEVVICGGAAYPDLTSPTDPSDCRIKRLDKNSTWESDAMPGGRGMVEGILLPDGIVLWLNGARRGAEGFGNAATHPHSKH</sequence>
<proteinExistence type="predicted"/>
<dbReference type="Gene3D" id="2.130.10.80">
    <property type="entry name" value="Galactose oxidase/kelch, beta-propeller"/>
    <property type="match status" value="1"/>
</dbReference>
<dbReference type="AlphaFoldDB" id="A0A8H7AHP0"/>
<name>A0A8H7AHP0_9EURO</name>
<dbReference type="EMBL" id="JAACFV010000043">
    <property type="protein sequence ID" value="KAF7509310.1"/>
    <property type="molecule type" value="Genomic_DNA"/>
</dbReference>
<organism evidence="2 3">
    <name type="scientific">Endocarpon pusillum</name>
    <dbReference type="NCBI Taxonomy" id="364733"/>
    <lineage>
        <taxon>Eukaryota</taxon>
        <taxon>Fungi</taxon>
        <taxon>Dikarya</taxon>
        <taxon>Ascomycota</taxon>
        <taxon>Pezizomycotina</taxon>
        <taxon>Eurotiomycetes</taxon>
        <taxon>Chaetothyriomycetidae</taxon>
        <taxon>Verrucariales</taxon>
        <taxon>Verrucariaceae</taxon>
        <taxon>Endocarpon</taxon>
    </lineage>
</organism>
<evidence type="ECO:0000313" key="3">
    <source>
        <dbReference type="Proteomes" id="UP000606974"/>
    </source>
</evidence>